<keyword evidence="6" id="KW-1185">Reference proteome</keyword>
<dbReference type="PANTHER" id="PTHR33204">
    <property type="entry name" value="TRANSCRIPTIONAL REGULATOR, MARR FAMILY"/>
    <property type="match status" value="1"/>
</dbReference>
<protein>
    <recommendedName>
        <fullName evidence="4">HTH hxlR-type domain-containing protein</fullName>
    </recommendedName>
</protein>
<dbReference type="AlphaFoldDB" id="A0A0R2CS10"/>
<sequence length="104" mass="11878">MAVHDVNFSTYVGLEIIADKWNALILTQLTSEFIPFMELRTAIRGISTFNFLLKLEQLEELNLVASNTDYEYRLTANGQQIQRILAHIETLGRQALNHLATEVN</sequence>
<dbReference type="InterPro" id="IPR002577">
    <property type="entry name" value="HTH_HxlR"/>
</dbReference>
<keyword evidence="3" id="KW-0804">Transcription</keyword>
<dbReference type="EMBL" id="AYZR01000004">
    <property type="protein sequence ID" value="KRM94573.1"/>
    <property type="molecule type" value="Genomic_DNA"/>
</dbReference>
<keyword evidence="2" id="KW-0238">DNA-binding</keyword>
<dbReference type="PROSITE" id="PS51118">
    <property type="entry name" value="HTH_HXLR"/>
    <property type="match status" value="1"/>
</dbReference>
<dbReference type="Gene3D" id="1.10.10.10">
    <property type="entry name" value="Winged helix-like DNA-binding domain superfamily/Winged helix DNA-binding domain"/>
    <property type="match status" value="1"/>
</dbReference>
<keyword evidence="1" id="KW-0805">Transcription regulation</keyword>
<gene>
    <name evidence="5" type="ORF">FC56_GL001532</name>
</gene>
<feature type="domain" description="HTH hxlR-type" evidence="4">
    <location>
        <begin position="8"/>
        <end position="100"/>
    </location>
</feature>
<name>A0A0R2CS10_9LACO</name>
<dbReference type="RefSeq" id="WP_056977844.1">
    <property type="nucleotide sequence ID" value="NZ_AYZR01000004.1"/>
</dbReference>
<dbReference type="InterPro" id="IPR036390">
    <property type="entry name" value="WH_DNA-bd_sf"/>
</dbReference>
<proteinExistence type="predicted"/>
<evidence type="ECO:0000256" key="1">
    <source>
        <dbReference type="ARBA" id="ARBA00023015"/>
    </source>
</evidence>
<organism evidence="5 6">
    <name type="scientific">Lentilactobacillus senioris DSM 24302 = JCM 17472</name>
    <dbReference type="NCBI Taxonomy" id="1423802"/>
    <lineage>
        <taxon>Bacteria</taxon>
        <taxon>Bacillati</taxon>
        <taxon>Bacillota</taxon>
        <taxon>Bacilli</taxon>
        <taxon>Lactobacillales</taxon>
        <taxon>Lactobacillaceae</taxon>
        <taxon>Lentilactobacillus</taxon>
    </lineage>
</organism>
<reference evidence="5 6" key="1">
    <citation type="journal article" date="2015" name="Genome Announc.">
        <title>Expanding the biotechnology potential of lactobacilli through comparative genomics of 213 strains and associated genera.</title>
        <authorList>
            <person name="Sun Z."/>
            <person name="Harris H.M."/>
            <person name="McCann A."/>
            <person name="Guo C."/>
            <person name="Argimon S."/>
            <person name="Zhang W."/>
            <person name="Yang X."/>
            <person name="Jeffery I.B."/>
            <person name="Cooney J.C."/>
            <person name="Kagawa T.F."/>
            <person name="Liu W."/>
            <person name="Song Y."/>
            <person name="Salvetti E."/>
            <person name="Wrobel A."/>
            <person name="Rasinkangas P."/>
            <person name="Parkhill J."/>
            <person name="Rea M.C."/>
            <person name="O'Sullivan O."/>
            <person name="Ritari J."/>
            <person name="Douillard F.P."/>
            <person name="Paul Ross R."/>
            <person name="Yang R."/>
            <person name="Briner A.E."/>
            <person name="Felis G.E."/>
            <person name="de Vos W.M."/>
            <person name="Barrangou R."/>
            <person name="Klaenhammer T.R."/>
            <person name="Caufield P.W."/>
            <person name="Cui Y."/>
            <person name="Zhang H."/>
            <person name="O'Toole P.W."/>
        </authorList>
    </citation>
    <scope>NUCLEOTIDE SEQUENCE [LARGE SCALE GENOMIC DNA]</scope>
    <source>
        <strain evidence="5 6">DSM 24302</strain>
    </source>
</reference>
<dbReference type="InterPro" id="IPR036388">
    <property type="entry name" value="WH-like_DNA-bd_sf"/>
</dbReference>
<evidence type="ECO:0000313" key="5">
    <source>
        <dbReference type="EMBL" id="KRM94573.1"/>
    </source>
</evidence>
<dbReference type="GO" id="GO:0003677">
    <property type="term" value="F:DNA binding"/>
    <property type="evidence" value="ECO:0007669"/>
    <property type="project" value="UniProtKB-KW"/>
</dbReference>
<evidence type="ECO:0000256" key="2">
    <source>
        <dbReference type="ARBA" id="ARBA00023125"/>
    </source>
</evidence>
<dbReference type="SUPFAM" id="SSF46785">
    <property type="entry name" value="Winged helix' DNA-binding domain"/>
    <property type="match status" value="1"/>
</dbReference>
<comment type="caution">
    <text evidence="5">The sequence shown here is derived from an EMBL/GenBank/DDBJ whole genome shotgun (WGS) entry which is preliminary data.</text>
</comment>
<accession>A0A0R2CS10</accession>
<evidence type="ECO:0000256" key="3">
    <source>
        <dbReference type="ARBA" id="ARBA00023163"/>
    </source>
</evidence>
<evidence type="ECO:0000259" key="4">
    <source>
        <dbReference type="PROSITE" id="PS51118"/>
    </source>
</evidence>
<evidence type="ECO:0000313" key="6">
    <source>
        <dbReference type="Proteomes" id="UP000051256"/>
    </source>
</evidence>
<dbReference type="Pfam" id="PF01638">
    <property type="entry name" value="HxlR"/>
    <property type="match status" value="1"/>
</dbReference>
<dbReference type="PATRIC" id="fig|1423802.4.peg.1553"/>
<dbReference type="Proteomes" id="UP000051256">
    <property type="component" value="Unassembled WGS sequence"/>
</dbReference>